<keyword evidence="1" id="KW-0808">Transferase</keyword>
<proteinExistence type="predicted"/>
<dbReference type="PANTHER" id="PTHR34822:SF1">
    <property type="entry name" value="GRPB FAMILY PROTEIN"/>
    <property type="match status" value="1"/>
</dbReference>
<sequence>MKQLTEMSDEELGTLFPIILTEHKKDWAKLYDQEERILYDTIGKNIYRIGHIGSTAVGQLIAKPTIDILLEINGETNTNELIKSLESIGYIYSPQPQKPAPHMMFMKGYTLQGFQGQAYHIHVRYVGHWDEPVFCHYLQTHPDVAHDYGELKKKLKEKYEHDREAYTEGKTEFIRHIVQLAKMLPKEKKSVSAEKEKYGNAYLPWEEKADNYLTTLYNQGKTIAELSDIFERGKGAIRSRLKHLELI</sequence>
<dbReference type="AlphaFoldDB" id="A0A6N2XEK4"/>
<evidence type="ECO:0000313" key="1">
    <source>
        <dbReference type="EMBL" id="VYT52130.1"/>
    </source>
</evidence>
<dbReference type="Gene3D" id="3.30.460.10">
    <property type="entry name" value="Beta Polymerase, domain 2"/>
    <property type="match status" value="1"/>
</dbReference>
<accession>A0A6N2XEK4</accession>
<gene>
    <name evidence="1" type="ORF">BILFYP9_04565</name>
</gene>
<name>A0A6N2XEK4_9BACE</name>
<dbReference type="InterPro" id="IPR007344">
    <property type="entry name" value="GrpB/CoaE"/>
</dbReference>
<dbReference type="Pfam" id="PF04229">
    <property type="entry name" value="GrpB"/>
    <property type="match status" value="1"/>
</dbReference>
<dbReference type="InterPro" id="IPR043519">
    <property type="entry name" value="NT_sf"/>
</dbReference>
<dbReference type="RefSeq" id="WP_138292003.1">
    <property type="nucleotide sequence ID" value="NZ_BAABZC010000003.1"/>
</dbReference>
<dbReference type="EMBL" id="CACRSU010000049">
    <property type="protein sequence ID" value="VYT52130.1"/>
    <property type="molecule type" value="Genomic_DNA"/>
</dbReference>
<dbReference type="PANTHER" id="PTHR34822">
    <property type="entry name" value="GRPB DOMAIN PROTEIN (AFU_ORTHOLOGUE AFUA_1G01530)"/>
    <property type="match status" value="1"/>
</dbReference>
<organism evidence="1">
    <name type="scientific">Bacteroides intestinalis</name>
    <dbReference type="NCBI Taxonomy" id="329854"/>
    <lineage>
        <taxon>Bacteria</taxon>
        <taxon>Pseudomonadati</taxon>
        <taxon>Bacteroidota</taxon>
        <taxon>Bacteroidia</taxon>
        <taxon>Bacteroidales</taxon>
        <taxon>Bacteroidaceae</taxon>
        <taxon>Bacteroides</taxon>
    </lineage>
</organism>
<dbReference type="SUPFAM" id="SSF81301">
    <property type="entry name" value="Nucleotidyltransferase"/>
    <property type="match status" value="1"/>
</dbReference>
<dbReference type="GO" id="GO:0016301">
    <property type="term" value="F:kinase activity"/>
    <property type="evidence" value="ECO:0007669"/>
    <property type="project" value="UniProtKB-KW"/>
</dbReference>
<protein>
    <submittedName>
        <fullName evidence="1">Dephospho-CoA kinase/protein folding accessory domain-containing protein</fullName>
    </submittedName>
</protein>
<reference evidence="1" key="1">
    <citation type="submission" date="2019-11" db="EMBL/GenBank/DDBJ databases">
        <authorList>
            <person name="Feng L."/>
        </authorList>
    </citation>
    <scope>NUCLEOTIDE SEQUENCE</scope>
    <source>
        <strain evidence="1">BintestinalisLFYP9</strain>
    </source>
</reference>
<keyword evidence="1" id="KW-0418">Kinase</keyword>